<organism evidence="3 4">
    <name type="scientific">Naegleria lovaniensis</name>
    <name type="common">Amoeba</name>
    <dbReference type="NCBI Taxonomy" id="51637"/>
    <lineage>
        <taxon>Eukaryota</taxon>
        <taxon>Discoba</taxon>
        <taxon>Heterolobosea</taxon>
        <taxon>Tetramitia</taxon>
        <taxon>Eutetramitia</taxon>
        <taxon>Vahlkampfiidae</taxon>
        <taxon>Naegleria</taxon>
    </lineage>
</organism>
<dbReference type="GeneID" id="68092713"/>
<dbReference type="Gene3D" id="3.30.1490.70">
    <property type="match status" value="1"/>
</dbReference>
<evidence type="ECO:0000313" key="3">
    <source>
        <dbReference type="EMBL" id="KAG2388812.1"/>
    </source>
</evidence>
<accession>A0AA88KTS6</accession>
<dbReference type="Gene3D" id="3.30.470.30">
    <property type="entry name" value="DNA ligase/mRNA capping enzyme"/>
    <property type="match status" value="1"/>
</dbReference>
<dbReference type="InterPro" id="IPR041948">
    <property type="entry name" value="Rnl1/2_C_sf"/>
</dbReference>
<evidence type="ECO:0008006" key="5">
    <source>
        <dbReference type="Google" id="ProtNLM"/>
    </source>
</evidence>
<dbReference type="EMBL" id="PYSW02000009">
    <property type="protein sequence ID" value="KAG2388812.1"/>
    <property type="molecule type" value="Genomic_DNA"/>
</dbReference>
<dbReference type="Pfam" id="PF18043">
    <property type="entry name" value="T4_Rnl2_C"/>
    <property type="match status" value="1"/>
</dbReference>
<dbReference type="InterPro" id="IPR040609">
    <property type="entry name" value="Rnl2_C"/>
</dbReference>
<gene>
    <name evidence="3" type="ORF">C9374_000251</name>
</gene>
<feature type="domain" description="RNA ligase" evidence="1">
    <location>
        <begin position="30"/>
        <end position="248"/>
    </location>
</feature>
<dbReference type="InterPro" id="IPR021122">
    <property type="entry name" value="RNA_ligase_dom_REL/Rnl2"/>
</dbReference>
<protein>
    <recommendedName>
        <fullName evidence="5">RNA ligase (ATP)</fullName>
    </recommendedName>
</protein>
<comment type="caution">
    <text evidence="3">The sequence shown here is derived from an EMBL/GenBank/DDBJ whole genome shotgun (WGS) entry which is preliminary data.</text>
</comment>
<dbReference type="Pfam" id="PF09414">
    <property type="entry name" value="RNA_ligase"/>
    <property type="match status" value="1"/>
</dbReference>
<evidence type="ECO:0000313" key="4">
    <source>
        <dbReference type="Proteomes" id="UP000816034"/>
    </source>
</evidence>
<feature type="domain" description="RNA ligase 2 C-terminal" evidence="2">
    <location>
        <begin position="278"/>
        <end position="358"/>
    </location>
</feature>
<dbReference type="AlphaFoldDB" id="A0AA88KTS6"/>
<proteinExistence type="predicted"/>
<dbReference type="Gene3D" id="1.10.10.1810">
    <property type="entry name" value="RNA ligase"/>
    <property type="match status" value="1"/>
</dbReference>
<keyword evidence="4" id="KW-1185">Reference proteome</keyword>
<name>A0AA88KTS6_NAELO</name>
<evidence type="ECO:0000259" key="1">
    <source>
        <dbReference type="Pfam" id="PF09414"/>
    </source>
</evidence>
<dbReference type="SUPFAM" id="SSF56091">
    <property type="entry name" value="DNA ligase/mRNA capping enzyme, catalytic domain"/>
    <property type="match status" value="1"/>
</dbReference>
<reference evidence="3 4" key="1">
    <citation type="journal article" date="2018" name="BMC Genomics">
        <title>The genome of Naegleria lovaniensis, the basis for a comparative approach to unravel pathogenicity factors of the human pathogenic amoeba N. fowleri.</title>
        <authorList>
            <person name="Liechti N."/>
            <person name="Schurch N."/>
            <person name="Bruggmann R."/>
            <person name="Wittwer M."/>
        </authorList>
    </citation>
    <scope>NUCLEOTIDE SEQUENCE [LARGE SCALE GENOMIC DNA]</scope>
    <source>
        <strain evidence="3 4">ATCC 30569</strain>
    </source>
</reference>
<dbReference type="RefSeq" id="XP_044552804.1">
    <property type="nucleotide sequence ID" value="XM_044691936.1"/>
</dbReference>
<dbReference type="Proteomes" id="UP000816034">
    <property type="component" value="Unassembled WGS sequence"/>
</dbReference>
<evidence type="ECO:0000259" key="2">
    <source>
        <dbReference type="Pfam" id="PF18043"/>
    </source>
</evidence>
<sequence length="372" mass="44016">MFKSYSSIQNHYMKGVLDFQFEPNFSRNVEWVVTEKVHGSNFSYVVSMSDNAELDIQVAKRTEILVTNDPSYYPIAVQKVREIYDKKIPILFKRVVEIVDENFNINVNRMHAFGELFGGHYPHKDVKNVSGRVPIQRHVYYHTEFDFYIFDIYFSGVEKETMKEKQFFLPFDLFVKALSECEFNCYAKELFRGKFEDCLNFDSVFDSVIPSYYELPTMPHHTNICEGIIIKPVKDMYTQKRERMIIKKKNEAFNEKIGQAKKPKQKTTTITEVSRFTHEKGEQVMEDVNNYINENRLEATISKLGDIFKFNKLREQAIYLLAQDALKDYKEENSELWNELPKEDQKTISRALPKISQKFVETYVKERIEDNQ</sequence>